<feature type="domain" description="Polysaccharide pyruvyl transferase" evidence="1">
    <location>
        <begin position="3"/>
        <end position="92"/>
    </location>
</feature>
<dbReference type="Proteomes" id="UP000248731">
    <property type="component" value="Chromosome 1"/>
</dbReference>
<evidence type="ECO:0000313" key="3">
    <source>
        <dbReference type="Proteomes" id="UP000248731"/>
    </source>
</evidence>
<evidence type="ECO:0000259" key="1">
    <source>
        <dbReference type="Pfam" id="PF04230"/>
    </source>
</evidence>
<accession>A0A2X4T952</accession>
<organism evidence="2 3">
    <name type="scientific">Salmonella enterica subsp. arizonae</name>
    <dbReference type="NCBI Taxonomy" id="59203"/>
    <lineage>
        <taxon>Bacteria</taxon>
        <taxon>Pseudomonadati</taxon>
        <taxon>Pseudomonadota</taxon>
        <taxon>Gammaproteobacteria</taxon>
        <taxon>Enterobacterales</taxon>
        <taxon>Enterobacteriaceae</taxon>
        <taxon>Salmonella</taxon>
    </lineage>
</organism>
<dbReference type="Pfam" id="PF04230">
    <property type="entry name" value="PS_pyruv_trans"/>
    <property type="match status" value="1"/>
</dbReference>
<dbReference type="PANTHER" id="PTHR36836:SF1">
    <property type="entry name" value="COLANIC ACID BIOSYNTHESIS PROTEIN WCAK"/>
    <property type="match status" value="1"/>
</dbReference>
<evidence type="ECO:0000313" key="2">
    <source>
        <dbReference type="EMBL" id="SQI22969.1"/>
    </source>
</evidence>
<dbReference type="AlphaFoldDB" id="A0A2X4T952"/>
<dbReference type="InterPro" id="IPR007345">
    <property type="entry name" value="Polysacch_pyruvyl_Trfase"/>
</dbReference>
<keyword evidence="3" id="KW-1185">Reference proteome</keyword>
<dbReference type="EMBL" id="LS483466">
    <property type="protein sequence ID" value="SQI22969.1"/>
    <property type="molecule type" value="Genomic_DNA"/>
</dbReference>
<reference evidence="2 3" key="1">
    <citation type="submission" date="2018-06" db="EMBL/GenBank/DDBJ databases">
        <authorList>
            <consortium name="Pathogen Informatics"/>
            <person name="Doyle S."/>
        </authorList>
    </citation>
    <scope>NUCLEOTIDE SEQUENCE [LARGE SCALE GENOMIC DNA]</scope>
    <source>
        <strain evidence="2 3">NCTC7307</strain>
    </source>
</reference>
<sequence>MVNRIIEEGYQVIALSTCTGIDSYNKDDRMVALSLRQHISDLSRYHVVMDELNDLEMGKILGACVLTVGTRLHSAIISMNFATPAIAINYEHKSAGIMQQLGMPEMAIDIRHLLNGSLNVMVADTLGQLPQVNERLVAAVRREREQGMRMVESVLTRIGEAQ</sequence>
<dbReference type="PANTHER" id="PTHR36836">
    <property type="entry name" value="COLANIC ACID BIOSYNTHESIS PROTEIN WCAK"/>
    <property type="match status" value="1"/>
</dbReference>
<name>A0A2X4T952_SALER</name>
<proteinExistence type="predicted"/>
<protein>
    <submittedName>
        <fullName evidence="2">Extracellular polysaccharide biosynthesis protein</fullName>
    </submittedName>
</protein>
<gene>
    <name evidence="2" type="primary">wcaK_2</name>
    <name evidence="2" type="ORF">NCTC7307_02110</name>
</gene>